<protein>
    <submittedName>
        <fullName evidence="1">Four helix bundle protein</fullName>
    </submittedName>
</protein>
<dbReference type="RefSeq" id="WP_217791416.1">
    <property type="nucleotide sequence ID" value="NZ_JAHSPG010000008.1"/>
</dbReference>
<name>A0A9E2SDB7_9BACT</name>
<organism evidence="1 2">
    <name type="scientific">Pinibacter aurantiacus</name>
    <dbReference type="NCBI Taxonomy" id="2851599"/>
    <lineage>
        <taxon>Bacteria</taxon>
        <taxon>Pseudomonadati</taxon>
        <taxon>Bacteroidota</taxon>
        <taxon>Chitinophagia</taxon>
        <taxon>Chitinophagales</taxon>
        <taxon>Chitinophagaceae</taxon>
        <taxon>Pinibacter</taxon>
    </lineage>
</organism>
<evidence type="ECO:0000313" key="2">
    <source>
        <dbReference type="Proteomes" id="UP000812270"/>
    </source>
</evidence>
<dbReference type="EMBL" id="JAHSPG010000008">
    <property type="protein sequence ID" value="MBV4357760.1"/>
    <property type="molecule type" value="Genomic_DNA"/>
</dbReference>
<dbReference type="AlphaFoldDB" id="A0A9E2SDB7"/>
<dbReference type="PIRSF" id="PIRSF035652">
    <property type="entry name" value="CHP02436"/>
    <property type="match status" value="1"/>
</dbReference>
<sequence length="119" mass="13618">MSAYKFRDDLKQRTKLFAIRVVNVYRALPKTADAQIIGKQLLRSATSVAANYRAACRARSFAEYHSKLSIVIEETDESMFWLEILCETGIVKKELLQSLYAENEEILKSCPWPGGTQRK</sequence>
<dbReference type="PANTHER" id="PTHR38471">
    <property type="entry name" value="FOUR HELIX BUNDLE PROTEIN"/>
    <property type="match status" value="1"/>
</dbReference>
<dbReference type="PANTHER" id="PTHR38471:SF2">
    <property type="entry name" value="FOUR HELIX BUNDLE PROTEIN"/>
    <property type="match status" value="1"/>
</dbReference>
<accession>A0A9E2SDB7</accession>
<keyword evidence="2" id="KW-1185">Reference proteome</keyword>
<proteinExistence type="predicted"/>
<gene>
    <name evidence="1" type="ORF">KTO63_11420</name>
</gene>
<dbReference type="Pfam" id="PF05635">
    <property type="entry name" value="23S_rRNA_IVP"/>
    <property type="match status" value="1"/>
</dbReference>
<dbReference type="InterPro" id="IPR012657">
    <property type="entry name" value="23S_rRNA-intervening_sequence"/>
</dbReference>
<reference evidence="1" key="1">
    <citation type="submission" date="2021-06" db="EMBL/GenBank/DDBJ databases">
        <authorList>
            <person name="Huq M.A."/>
        </authorList>
    </citation>
    <scope>NUCLEOTIDE SEQUENCE</scope>
    <source>
        <strain evidence="1">MAH-26</strain>
    </source>
</reference>
<dbReference type="NCBIfam" id="TIGR02436">
    <property type="entry name" value="four helix bundle protein"/>
    <property type="match status" value="1"/>
</dbReference>
<comment type="caution">
    <text evidence="1">The sequence shown here is derived from an EMBL/GenBank/DDBJ whole genome shotgun (WGS) entry which is preliminary data.</text>
</comment>
<evidence type="ECO:0000313" key="1">
    <source>
        <dbReference type="EMBL" id="MBV4357760.1"/>
    </source>
</evidence>
<dbReference type="Proteomes" id="UP000812270">
    <property type="component" value="Unassembled WGS sequence"/>
</dbReference>